<dbReference type="STRING" id="1450648.CLORY_20410"/>
<dbReference type="Gene3D" id="3.40.190.10">
    <property type="entry name" value="Periplasmic binding protein-like II"/>
    <property type="match status" value="2"/>
</dbReference>
<keyword evidence="4" id="KW-1185">Reference proteome</keyword>
<organism evidence="3 4">
    <name type="scientific">Clostridium oryzae</name>
    <dbReference type="NCBI Taxonomy" id="1450648"/>
    <lineage>
        <taxon>Bacteria</taxon>
        <taxon>Bacillati</taxon>
        <taxon>Bacillota</taxon>
        <taxon>Clostridia</taxon>
        <taxon>Eubacteriales</taxon>
        <taxon>Clostridiaceae</taxon>
        <taxon>Clostridium</taxon>
    </lineage>
</organism>
<reference evidence="3 4" key="1">
    <citation type="submission" date="2017-03" db="EMBL/GenBank/DDBJ databases">
        <title>Genome sequence of Clostridium oryzae DSM 28571.</title>
        <authorList>
            <person name="Poehlein A."/>
            <person name="Daniel R."/>
        </authorList>
    </citation>
    <scope>NUCLEOTIDE SEQUENCE [LARGE SCALE GENOMIC DNA]</scope>
    <source>
        <strain evidence="3 4">DSM 28571</strain>
    </source>
</reference>
<evidence type="ECO:0000313" key="3">
    <source>
        <dbReference type="EMBL" id="OPJ61949.1"/>
    </source>
</evidence>
<accession>A0A1V4IPZ2</accession>
<evidence type="ECO:0000259" key="2">
    <source>
        <dbReference type="Pfam" id="PF12010"/>
    </source>
</evidence>
<dbReference type="Pfam" id="PF12010">
    <property type="entry name" value="DUF3502"/>
    <property type="match status" value="1"/>
</dbReference>
<dbReference type="Proteomes" id="UP000190080">
    <property type="component" value="Unassembled WGS sequence"/>
</dbReference>
<dbReference type="AlphaFoldDB" id="A0A1V4IPZ2"/>
<feature type="signal peptide" evidence="1">
    <location>
        <begin position="1"/>
        <end position="23"/>
    </location>
</feature>
<comment type="caution">
    <text evidence="3">The sequence shown here is derived from an EMBL/GenBank/DDBJ whole genome shotgun (WGS) entry which is preliminary data.</text>
</comment>
<dbReference type="OrthoDB" id="2636783at2"/>
<name>A0A1V4IPZ2_9CLOT</name>
<dbReference type="EMBL" id="MZGV01000018">
    <property type="protein sequence ID" value="OPJ61949.1"/>
    <property type="molecule type" value="Genomic_DNA"/>
</dbReference>
<feature type="chain" id="PRO_5039566507" description="DUF3502 domain-containing protein" evidence="1">
    <location>
        <begin position="24"/>
        <end position="513"/>
    </location>
</feature>
<evidence type="ECO:0000313" key="4">
    <source>
        <dbReference type="Proteomes" id="UP000190080"/>
    </source>
</evidence>
<protein>
    <recommendedName>
        <fullName evidence="2">DUF3502 domain-containing protein</fullName>
    </recommendedName>
</protein>
<keyword evidence="1" id="KW-0732">Signal</keyword>
<proteinExistence type="predicted"/>
<dbReference type="SUPFAM" id="SSF53850">
    <property type="entry name" value="Periplasmic binding protein-like II"/>
    <property type="match status" value="1"/>
</dbReference>
<dbReference type="RefSeq" id="WP_079423911.1">
    <property type="nucleotide sequence ID" value="NZ_MZGV01000018.1"/>
</dbReference>
<sequence length="513" mass="57381">MKRSIKKLTLVVALAVSLTSVLGGCSKKNDSSKASTDVKKLSPVKLKMYLLGDKPKDYDEVYGEISKKMKKKINATIDAQFISWGDQSTKYPLLFSSGEDFDLVFTAAGWCYYNQMATRNGFYELTTDMLKKYAPQTWKNETKIAWDQAKVKGKIYMVPNDQDEYGYRVVGVRGDLMEKYGISKIESQADLEKYYDAVAKNEKNIAPIVNGGGQNLQYPYEFDANGLIGVNGTYAVDPVIVYDINDASGKVFPIVGTSQFKTYAEKMREFAVKGYWSKNSISSKETRNDPFINGKSASMVWNVGSVANALTAINKAHSSWKPQIVDINTGVKKEVNPYTNNGMAINASSKNPERALMALDLLRYDRDIQDLSFYGIKGKHWEPVGTDKYKTLDATANFPAGNVCPWGWHTSITRQDANQPAIVNQYVDKWKKNDTVHHPLETFTFDDSNVKNEMAAINNVVTQYGLPLNLGMIADVDKGVTQYQQKLKQAGLDKVLKEVQTQATDYAKAHPVK</sequence>
<evidence type="ECO:0000256" key="1">
    <source>
        <dbReference type="SAM" id="SignalP"/>
    </source>
</evidence>
<dbReference type="PROSITE" id="PS51257">
    <property type="entry name" value="PROKAR_LIPOPROTEIN"/>
    <property type="match status" value="1"/>
</dbReference>
<feature type="domain" description="DUF3502" evidence="2">
    <location>
        <begin position="439"/>
        <end position="508"/>
    </location>
</feature>
<gene>
    <name evidence="3" type="ORF">CLORY_20410</name>
</gene>
<dbReference type="InterPro" id="IPR022627">
    <property type="entry name" value="DUF3502"/>
</dbReference>